<protein>
    <recommendedName>
        <fullName evidence="3">Metal-binding protein</fullName>
    </recommendedName>
</protein>
<evidence type="ECO:0008006" key="3">
    <source>
        <dbReference type="Google" id="ProtNLM"/>
    </source>
</evidence>
<evidence type="ECO:0000313" key="1">
    <source>
        <dbReference type="EMBL" id="CAJ35749.1"/>
    </source>
</evidence>
<name>Q0W794_METAR</name>
<dbReference type="RefSeq" id="WP_012036750.1">
    <property type="nucleotide sequence ID" value="NC_009464.1"/>
</dbReference>
<dbReference type="SUPFAM" id="SSF140371">
    <property type="entry name" value="Vng1086c-like"/>
    <property type="match status" value="1"/>
</dbReference>
<dbReference type="PANTHER" id="PTHR42203:SF2">
    <property type="entry name" value="UPF0058 PROTEIN MJ1205"/>
    <property type="match status" value="1"/>
</dbReference>
<dbReference type="EMBL" id="AM114193">
    <property type="protein sequence ID" value="CAJ35749.1"/>
    <property type="molecule type" value="Genomic_DNA"/>
</dbReference>
<proteinExistence type="predicted"/>
<evidence type="ECO:0000313" key="2">
    <source>
        <dbReference type="Proteomes" id="UP000000663"/>
    </source>
</evidence>
<dbReference type="STRING" id="351160.RCIX282"/>
<dbReference type="Proteomes" id="UP000000663">
    <property type="component" value="Chromosome"/>
</dbReference>
<dbReference type="OrthoDB" id="177623at2157"/>
<accession>Q0W794</accession>
<dbReference type="GeneID" id="25397322"/>
<organism evidence="1 2">
    <name type="scientific">Methanocella arvoryzae (strain DSM 22066 / NBRC 105507 / MRE50)</name>
    <dbReference type="NCBI Taxonomy" id="351160"/>
    <lineage>
        <taxon>Archaea</taxon>
        <taxon>Methanobacteriati</taxon>
        <taxon>Methanobacteriota</taxon>
        <taxon>Stenosarchaea group</taxon>
        <taxon>Methanomicrobia</taxon>
        <taxon>Methanocellales</taxon>
        <taxon>Methanocellaceae</taxon>
        <taxon>Methanocella</taxon>
    </lineage>
</organism>
<gene>
    <name evidence="1" type="ORF">RCIX282</name>
</gene>
<dbReference type="AlphaFoldDB" id="Q0W794"/>
<dbReference type="Gene3D" id="1.20.1270.110">
    <property type="entry name" value="Uncharacterised protein family UPF0058"/>
    <property type="match status" value="1"/>
</dbReference>
<dbReference type="eggNOG" id="arCOG02254">
    <property type="taxonomic scope" value="Archaea"/>
</dbReference>
<sequence>MQKEDLIYLHTVLAKVKRHLESEGATADFSRYEAMHISPAHIHRNKTDHERAIFLLGEAIVQAVGRQEGSKRIVETGLKEKGLADLKA</sequence>
<dbReference type="Pfam" id="PF01893">
    <property type="entry name" value="UPF0058"/>
    <property type="match status" value="1"/>
</dbReference>
<reference evidence="1 2" key="1">
    <citation type="journal article" date="2006" name="Science">
        <title>Genome of rice cluster I archaea -- the key methane producers in the rice rhizosphere.</title>
        <authorList>
            <person name="Erkel C."/>
            <person name="Kube M."/>
            <person name="Reinhardt R."/>
            <person name="Liesack W."/>
        </authorList>
    </citation>
    <scope>NUCLEOTIDE SEQUENCE [LARGE SCALE GENOMIC DNA]</scope>
    <source>
        <strain evidence="2">DSM 22066 / NBRC 105507 / MRE50</strain>
    </source>
</reference>
<keyword evidence="2" id="KW-1185">Reference proteome</keyword>
<dbReference type="PANTHER" id="PTHR42203">
    <property type="entry name" value="UPF0058 PROTEIN MJ1205"/>
    <property type="match status" value="1"/>
</dbReference>
<dbReference type="InterPro" id="IPR002753">
    <property type="entry name" value="UPF0058"/>
</dbReference>
<dbReference type="InterPro" id="IPR036519">
    <property type="entry name" value="UPF0058_sf"/>
</dbReference>
<dbReference type="KEGG" id="rci:RCIX282"/>